<dbReference type="InterPro" id="IPR006260">
    <property type="entry name" value="TonB/TolA_C"/>
</dbReference>
<dbReference type="NCBIfam" id="TIGR01352">
    <property type="entry name" value="tonB_Cterm"/>
    <property type="match status" value="1"/>
</dbReference>
<dbReference type="EMBL" id="CP081074">
    <property type="protein sequence ID" value="UWQ56159.1"/>
    <property type="molecule type" value="Genomic_DNA"/>
</dbReference>
<feature type="domain" description="TonB C-terminal" evidence="12">
    <location>
        <begin position="192"/>
        <end position="279"/>
    </location>
</feature>
<dbReference type="GO" id="GO:0015031">
    <property type="term" value="P:protein transport"/>
    <property type="evidence" value="ECO:0007669"/>
    <property type="project" value="UniProtKB-KW"/>
</dbReference>
<keyword evidence="11" id="KW-0732">Signal</keyword>
<dbReference type="PROSITE" id="PS52015">
    <property type="entry name" value="TONB_CTD"/>
    <property type="match status" value="1"/>
</dbReference>
<dbReference type="Pfam" id="PF13103">
    <property type="entry name" value="TonB_2"/>
    <property type="match status" value="1"/>
</dbReference>
<proteinExistence type="inferred from homology"/>
<evidence type="ECO:0000256" key="2">
    <source>
        <dbReference type="ARBA" id="ARBA00006555"/>
    </source>
</evidence>
<keyword evidence="6" id="KW-0812">Transmembrane</keyword>
<evidence type="ECO:0000256" key="10">
    <source>
        <dbReference type="SAM" id="MobiDB-lite"/>
    </source>
</evidence>
<feature type="chain" id="PRO_5040136466" evidence="11">
    <location>
        <begin position="20"/>
        <end position="279"/>
    </location>
</feature>
<evidence type="ECO:0000256" key="6">
    <source>
        <dbReference type="ARBA" id="ARBA00022692"/>
    </source>
</evidence>
<feature type="region of interest" description="Disordered" evidence="10">
    <location>
        <begin position="102"/>
        <end position="179"/>
    </location>
</feature>
<dbReference type="PANTHER" id="PTHR33446">
    <property type="entry name" value="PROTEIN TONB-RELATED"/>
    <property type="match status" value="1"/>
</dbReference>
<evidence type="ECO:0000256" key="11">
    <source>
        <dbReference type="SAM" id="SignalP"/>
    </source>
</evidence>
<keyword evidence="13" id="KW-0614">Plasmid</keyword>
<dbReference type="InterPro" id="IPR037682">
    <property type="entry name" value="TonB_C"/>
</dbReference>
<evidence type="ECO:0000313" key="13">
    <source>
        <dbReference type="EMBL" id="UWQ56159.1"/>
    </source>
</evidence>
<evidence type="ECO:0000256" key="1">
    <source>
        <dbReference type="ARBA" id="ARBA00004383"/>
    </source>
</evidence>
<evidence type="ECO:0000259" key="12">
    <source>
        <dbReference type="PROSITE" id="PS52015"/>
    </source>
</evidence>
<keyword evidence="5" id="KW-0997">Cell inner membrane</keyword>
<dbReference type="GO" id="GO:0098797">
    <property type="term" value="C:plasma membrane protein complex"/>
    <property type="evidence" value="ECO:0007669"/>
    <property type="project" value="TreeGrafter"/>
</dbReference>
<organism evidence="13 14">
    <name type="scientific">Leisingera caerulea</name>
    <name type="common">Phaeobacter caeruleus</name>
    <dbReference type="NCBI Taxonomy" id="506591"/>
    <lineage>
        <taxon>Bacteria</taxon>
        <taxon>Pseudomonadati</taxon>
        <taxon>Pseudomonadota</taxon>
        <taxon>Alphaproteobacteria</taxon>
        <taxon>Rhodobacterales</taxon>
        <taxon>Roseobacteraceae</taxon>
        <taxon>Leisingera</taxon>
    </lineage>
</organism>
<evidence type="ECO:0000256" key="8">
    <source>
        <dbReference type="ARBA" id="ARBA00022989"/>
    </source>
</evidence>
<evidence type="ECO:0000256" key="9">
    <source>
        <dbReference type="ARBA" id="ARBA00023136"/>
    </source>
</evidence>
<dbReference type="InterPro" id="IPR051045">
    <property type="entry name" value="TonB-dependent_transducer"/>
</dbReference>
<keyword evidence="8" id="KW-1133">Transmembrane helix</keyword>
<evidence type="ECO:0000256" key="5">
    <source>
        <dbReference type="ARBA" id="ARBA00022519"/>
    </source>
</evidence>
<keyword evidence="7" id="KW-0653">Protein transport</keyword>
<accession>A0A9Q9HJB0</accession>
<keyword evidence="9" id="KW-0472">Membrane</keyword>
<comment type="subcellular location">
    <subcellularLocation>
        <location evidence="1">Cell inner membrane</location>
        <topology evidence="1">Single-pass membrane protein</topology>
        <orientation evidence="1">Periplasmic side</orientation>
    </subcellularLocation>
</comment>
<evidence type="ECO:0000256" key="3">
    <source>
        <dbReference type="ARBA" id="ARBA00022448"/>
    </source>
</evidence>
<feature type="signal peptide" evidence="11">
    <location>
        <begin position="1"/>
        <end position="19"/>
    </location>
</feature>
<dbReference type="PANTHER" id="PTHR33446:SF2">
    <property type="entry name" value="PROTEIN TONB"/>
    <property type="match status" value="1"/>
</dbReference>
<name>A0A9Q9HJB0_LEICA</name>
<geneLocation type="plasmid" evidence="13 14">
    <name>unnamed4</name>
</geneLocation>
<dbReference type="KEGG" id="lcae:K3721_20420"/>
<comment type="similarity">
    <text evidence="2">Belongs to the TonB family.</text>
</comment>
<reference evidence="13" key="1">
    <citation type="submission" date="2021-08" db="EMBL/GenBank/DDBJ databases">
        <authorList>
            <person name="Nwanade C."/>
            <person name="Wang M."/>
            <person name="Masoudi A."/>
            <person name="Yu Z."/>
            <person name="Liu J."/>
        </authorList>
    </citation>
    <scope>NUCLEOTIDE SEQUENCE</scope>
    <source>
        <strain evidence="13">S122</strain>
        <plasmid evidence="13">unnamed4</plasmid>
    </source>
</reference>
<feature type="compositionally biased region" description="Low complexity" evidence="10">
    <location>
        <begin position="142"/>
        <end position="162"/>
    </location>
</feature>
<dbReference type="AlphaFoldDB" id="A0A9Q9HJB0"/>
<gene>
    <name evidence="13" type="ORF">K3721_20420</name>
</gene>
<keyword evidence="3" id="KW-0813">Transport</keyword>
<protein>
    <submittedName>
        <fullName evidence="13">TonB family protein</fullName>
    </submittedName>
</protein>
<dbReference type="SUPFAM" id="SSF74653">
    <property type="entry name" value="TolA/TonB C-terminal domain"/>
    <property type="match status" value="1"/>
</dbReference>
<evidence type="ECO:0000256" key="7">
    <source>
        <dbReference type="ARBA" id="ARBA00022927"/>
    </source>
</evidence>
<dbReference type="GO" id="GO:0055085">
    <property type="term" value="P:transmembrane transport"/>
    <property type="evidence" value="ECO:0007669"/>
    <property type="project" value="InterPro"/>
</dbReference>
<evidence type="ECO:0000313" key="14">
    <source>
        <dbReference type="Proteomes" id="UP001058713"/>
    </source>
</evidence>
<feature type="compositionally biased region" description="Gly residues" evidence="10">
    <location>
        <begin position="163"/>
        <end position="174"/>
    </location>
</feature>
<dbReference type="Gene3D" id="3.30.1150.10">
    <property type="match status" value="1"/>
</dbReference>
<dbReference type="GO" id="GO:0031992">
    <property type="term" value="F:energy transducer activity"/>
    <property type="evidence" value="ECO:0007669"/>
    <property type="project" value="TreeGrafter"/>
</dbReference>
<sequence length="279" mass="28576">MKRAAELTVFAGIAALIHAALFAAAPRSGTQSSGAGGDALVSVQAADATIAEMVEAWQRPPQAMPQLQPDLTRPPAVSAAPAVPQFELAQAPRAAEQIALTRPAPAQTVEMDIAPPPPPEEKPEAAANPEPQPRPKPKRAPEPQQARQAAETSASRAGQRAAGSGGGAQAGQAGGSAAATAQAGQRARLQAVWGAKIRARIERRKRYPSGASGSGVAVVRITVSSSGQLLNSRIAKSSGSAVFDQAALQAVARAGKFPSAPKKLSLSQLTFNLPMSFSR</sequence>
<dbReference type="RefSeq" id="WP_259972916.1">
    <property type="nucleotide sequence ID" value="NZ_CP081074.1"/>
</dbReference>
<dbReference type="Proteomes" id="UP001058713">
    <property type="component" value="Plasmid unnamed4"/>
</dbReference>
<evidence type="ECO:0000256" key="4">
    <source>
        <dbReference type="ARBA" id="ARBA00022475"/>
    </source>
</evidence>
<keyword evidence="4" id="KW-1003">Cell membrane</keyword>